<evidence type="ECO:0000259" key="14">
    <source>
        <dbReference type="Pfam" id="PF00294"/>
    </source>
</evidence>
<dbReference type="PANTHER" id="PTHR10584:SF166">
    <property type="entry name" value="RIBOKINASE"/>
    <property type="match status" value="1"/>
</dbReference>
<feature type="binding site" evidence="13">
    <location>
        <position position="286"/>
    </location>
    <ligand>
        <name>K(+)</name>
        <dbReference type="ChEBI" id="CHEBI:29103"/>
    </ligand>
</feature>
<comment type="activity regulation">
    <text evidence="13">Activated by a monovalent cation that binds near, but not in, the active site. The most likely occupant of the site in vivo is potassium. Ion binding induces a conformational change that may alter substrate affinity.</text>
</comment>
<comment type="caution">
    <text evidence="15">The sequence shown here is derived from an EMBL/GenBank/DDBJ whole genome shotgun (WGS) entry which is preliminary data.</text>
</comment>
<evidence type="ECO:0000256" key="11">
    <source>
        <dbReference type="ARBA" id="ARBA00022958"/>
    </source>
</evidence>
<evidence type="ECO:0000256" key="13">
    <source>
        <dbReference type="HAMAP-Rule" id="MF_01987"/>
    </source>
</evidence>
<dbReference type="Gene3D" id="3.40.1190.20">
    <property type="match status" value="1"/>
</dbReference>
<evidence type="ECO:0000256" key="1">
    <source>
        <dbReference type="ARBA" id="ARBA00005380"/>
    </source>
</evidence>
<keyword evidence="6 13" id="KW-0479">Metal-binding</keyword>
<dbReference type="InterPro" id="IPR011877">
    <property type="entry name" value="Ribokinase"/>
</dbReference>
<accession>A0A951PQ44</accession>
<dbReference type="GO" id="GO:0019303">
    <property type="term" value="P:D-ribose catabolic process"/>
    <property type="evidence" value="ECO:0007669"/>
    <property type="project" value="UniProtKB-UniRule"/>
</dbReference>
<comment type="function">
    <text evidence="13">Catalyzes the phosphorylation of ribose at O-5 in a reaction requiring ATP and magnesium. The resulting D-ribose-5-phosphate can then be used either for sythesis of nucleotides, histidine, and tryptophan, or as a component of the pentose phosphate pathway.</text>
</comment>
<evidence type="ECO:0000256" key="2">
    <source>
        <dbReference type="ARBA" id="ARBA00012035"/>
    </source>
</evidence>
<evidence type="ECO:0000313" key="15">
    <source>
        <dbReference type="EMBL" id="MBW4547608.1"/>
    </source>
</evidence>
<comment type="subcellular location">
    <subcellularLocation>
        <location evidence="13">Cytoplasm</location>
    </subcellularLocation>
</comment>
<dbReference type="GO" id="GO:0004747">
    <property type="term" value="F:ribokinase activity"/>
    <property type="evidence" value="ECO:0007669"/>
    <property type="project" value="UniProtKB-UniRule"/>
</dbReference>
<dbReference type="InterPro" id="IPR011611">
    <property type="entry name" value="PfkB_dom"/>
</dbReference>
<reference evidence="15" key="2">
    <citation type="journal article" date="2022" name="Microbiol. Resour. Announc.">
        <title>Metagenome Sequencing to Explore Phylogenomics of Terrestrial Cyanobacteria.</title>
        <authorList>
            <person name="Ward R.D."/>
            <person name="Stajich J.E."/>
            <person name="Johansen J.R."/>
            <person name="Huntemann M."/>
            <person name="Clum A."/>
            <person name="Foster B."/>
            <person name="Foster B."/>
            <person name="Roux S."/>
            <person name="Palaniappan K."/>
            <person name="Varghese N."/>
            <person name="Mukherjee S."/>
            <person name="Reddy T.B.K."/>
            <person name="Daum C."/>
            <person name="Copeland A."/>
            <person name="Chen I.A."/>
            <person name="Ivanova N.N."/>
            <person name="Kyrpides N.C."/>
            <person name="Shapiro N."/>
            <person name="Eloe-Fadrosh E.A."/>
            <person name="Pietrasiak N."/>
        </authorList>
    </citation>
    <scope>NUCLEOTIDE SEQUENCE</scope>
    <source>
        <strain evidence="15">CPER-KK1</strain>
    </source>
</reference>
<evidence type="ECO:0000256" key="3">
    <source>
        <dbReference type="ARBA" id="ARBA00016943"/>
    </source>
</evidence>
<feature type="binding site" evidence="13">
    <location>
        <position position="249"/>
    </location>
    <ligand>
        <name>K(+)</name>
        <dbReference type="ChEBI" id="CHEBI:29103"/>
    </ligand>
</feature>
<feature type="binding site" evidence="13">
    <location>
        <position position="288"/>
    </location>
    <ligand>
        <name>K(+)</name>
        <dbReference type="ChEBI" id="CHEBI:29103"/>
    </ligand>
</feature>
<keyword evidence="10 13" id="KW-0460">Magnesium</keyword>
<evidence type="ECO:0000256" key="6">
    <source>
        <dbReference type="ARBA" id="ARBA00022723"/>
    </source>
</evidence>
<evidence type="ECO:0000256" key="9">
    <source>
        <dbReference type="ARBA" id="ARBA00022840"/>
    </source>
</evidence>
<keyword evidence="9 13" id="KW-0067">ATP-binding</keyword>
<dbReference type="NCBIfam" id="TIGR02152">
    <property type="entry name" value="D_ribokin_bact"/>
    <property type="match status" value="1"/>
</dbReference>
<feature type="binding site" evidence="13">
    <location>
        <position position="292"/>
    </location>
    <ligand>
        <name>K(+)</name>
        <dbReference type="ChEBI" id="CHEBI:29103"/>
    </ligand>
</feature>
<keyword evidence="12 13" id="KW-0119">Carbohydrate metabolism</keyword>
<dbReference type="PRINTS" id="PR00990">
    <property type="entry name" value="RIBOKINASE"/>
</dbReference>
<protein>
    <recommendedName>
        <fullName evidence="3 13">Ribokinase</fullName>
        <shortName evidence="13">RK</shortName>
        <ecNumber evidence="2 13">2.7.1.15</ecNumber>
    </recommendedName>
</protein>
<sequence>MKPVIVFGSINMDLVTRTPRLPLAGETLQGYEFFTAAGGKGANQAVAAARLGISTQMVGRVGNDNFGHQLRGGLQAAGVHIDNVLLDDSASSGVAVIAVDDVGENNIIIVAGANGRVNQDDVERLTNLLPNAAALLLQLEVPISTVLAAAQAAQKAGVPVILDPAPARGDIPPELYLLVDIITPNEVEATQLVGFPVDRQETASQAAAELRQRGIGTVIIKLGAQGVFCATGSETFFVPAFSVQSVDTVAAGDAFNGGLAAALAEGLPLRQAILWGAATGALSATKVGAQPSLPDRETFERFLKERDVEIG</sequence>
<organism evidence="15 16">
    <name type="scientific">Symplocastrum torsivum CPER-KK1</name>
    <dbReference type="NCBI Taxonomy" id="450513"/>
    <lineage>
        <taxon>Bacteria</taxon>
        <taxon>Bacillati</taxon>
        <taxon>Cyanobacteriota</taxon>
        <taxon>Cyanophyceae</taxon>
        <taxon>Oscillatoriophycideae</taxon>
        <taxon>Oscillatoriales</taxon>
        <taxon>Microcoleaceae</taxon>
        <taxon>Symplocastrum</taxon>
    </lineage>
</organism>
<evidence type="ECO:0000256" key="8">
    <source>
        <dbReference type="ARBA" id="ARBA00022777"/>
    </source>
</evidence>
<dbReference type="FunFam" id="3.40.1190.20:FF:000012">
    <property type="entry name" value="Ribokinase"/>
    <property type="match status" value="1"/>
</dbReference>
<evidence type="ECO:0000313" key="16">
    <source>
        <dbReference type="Proteomes" id="UP000753908"/>
    </source>
</evidence>
<feature type="binding site" evidence="13">
    <location>
        <begin position="11"/>
        <end position="13"/>
    </location>
    <ligand>
        <name>substrate</name>
    </ligand>
</feature>
<keyword evidence="5 13" id="KW-0808">Transferase</keyword>
<feature type="binding site" evidence="13">
    <location>
        <position position="253"/>
    </location>
    <ligand>
        <name>substrate</name>
    </ligand>
</feature>
<feature type="binding site" evidence="13">
    <location>
        <position position="283"/>
    </location>
    <ligand>
        <name>K(+)</name>
        <dbReference type="ChEBI" id="CHEBI:29103"/>
    </ligand>
</feature>
<dbReference type="InterPro" id="IPR029056">
    <property type="entry name" value="Ribokinase-like"/>
</dbReference>
<feature type="domain" description="Carbohydrate kinase PfkB" evidence="14">
    <location>
        <begin position="2"/>
        <end position="295"/>
    </location>
</feature>
<dbReference type="PANTHER" id="PTHR10584">
    <property type="entry name" value="SUGAR KINASE"/>
    <property type="match status" value="1"/>
</dbReference>
<keyword evidence="4 13" id="KW-0963">Cytoplasm</keyword>
<dbReference type="CDD" id="cd01174">
    <property type="entry name" value="ribokinase"/>
    <property type="match status" value="1"/>
</dbReference>
<feature type="binding site" evidence="13">
    <location>
        <begin position="221"/>
        <end position="226"/>
    </location>
    <ligand>
        <name>ATP</name>
        <dbReference type="ChEBI" id="CHEBI:30616"/>
    </ligand>
</feature>
<dbReference type="Proteomes" id="UP000753908">
    <property type="component" value="Unassembled WGS sequence"/>
</dbReference>
<feature type="binding site" evidence="13">
    <location>
        <position position="140"/>
    </location>
    <ligand>
        <name>substrate</name>
    </ligand>
</feature>
<dbReference type="Pfam" id="PF00294">
    <property type="entry name" value="PfkB"/>
    <property type="match status" value="1"/>
</dbReference>
<dbReference type="InterPro" id="IPR002139">
    <property type="entry name" value="Ribo/fructo_kinase"/>
</dbReference>
<keyword evidence="11 13" id="KW-0630">Potassium</keyword>
<comment type="subunit">
    <text evidence="13">Homodimer.</text>
</comment>
<feature type="binding site" evidence="13">
    <location>
        <position position="247"/>
    </location>
    <ligand>
        <name>K(+)</name>
        <dbReference type="ChEBI" id="CHEBI:29103"/>
    </ligand>
</feature>
<keyword evidence="7 13" id="KW-0547">Nucleotide-binding</keyword>
<dbReference type="EMBL" id="JAHHIF010000044">
    <property type="protein sequence ID" value="MBW4547608.1"/>
    <property type="molecule type" value="Genomic_DNA"/>
</dbReference>
<feature type="binding site" evidence="13">
    <location>
        <begin position="39"/>
        <end position="43"/>
    </location>
    <ligand>
        <name>substrate</name>
    </ligand>
</feature>
<evidence type="ECO:0000256" key="4">
    <source>
        <dbReference type="ARBA" id="ARBA00022490"/>
    </source>
</evidence>
<evidence type="ECO:0000256" key="10">
    <source>
        <dbReference type="ARBA" id="ARBA00022842"/>
    </source>
</evidence>
<proteinExistence type="inferred from homology"/>
<comment type="similarity">
    <text evidence="1">Belongs to the carbohydrate kinase pfkB family.</text>
</comment>
<dbReference type="GO" id="GO:0005829">
    <property type="term" value="C:cytosol"/>
    <property type="evidence" value="ECO:0007669"/>
    <property type="project" value="TreeGrafter"/>
</dbReference>
<evidence type="ECO:0000256" key="7">
    <source>
        <dbReference type="ARBA" id="ARBA00022741"/>
    </source>
</evidence>
<comment type="cofactor">
    <cofactor evidence="13">
        <name>Mg(2+)</name>
        <dbReference type="ChEBI" id="CHEBI:18420"/>
    </cofactor>
    <text evidence="13">Requires a divalent cation, most likely magnesium in vivo, as an electrophilic catalyst to aid phosphoryl group transfer. It is the chelate of the metal and the nucleotide that is the actual substrate.</text>
</comment>
<comment type="caution">
    <text evidence="13">Lacks conserved residue(s) required for the propagation of feature annotation.</text>
</comment>
<comment type="pathway">
    <text evidence="13">Carbohydrate metabolism; D-ribose degradation; D-ribose 5-phosphate from beta-D-ribopyranose: step 2/2.</text>
</comment>
<dbReference type="AlphaFoldDB" id="A0A951PQ44"/>
<dbReference type="GO" id="GO:0046872">
    <property type="term" value="F:metal ion binding"/>
    <property type="evidence" value="ECO:0007669"/>
    <property type="project" value="UniProtKB-KW"/>
</dbReference>
<evidence type="ECO:0000256" key="5">
    <source>
        <dbReference type="ARBA" id="ARBA00022679"/>
    </source>
</evidence>
<feature type="active site" description="Proton acceptor" evidence="13">
    <location>
        <position position="253"/>
    </location>
</feature>
<dbReference type="PROSITE" id="PS00584">
    <property type="entry name" value="PFKB_KINASES_2"/>
    <property type="match status" value="1"/>
</dbReference>
<keyword evidence="8 13" id="KW-0418">Kinase</keyword>
<reference evidence="15" key="1">
    <citation type="submission" date="2021-05" db="EMBL/GenBank/DDBJ databases">
        <authorList>
            <person name="Pietrasiak N."/>
            <person name="Ward R."/>
            <person name="Stajich J.E."/>
            <person name="Kurbessoian T."/>
        </authorList>
    </citation>
    <scope>NUCLEOTIDE SEQUENCE</scope>
    <source>
        <strain evidence="15">CPER-KK1</strain>
    </source>
</reference>
<comment type="catalytic activity">
    <reaction evidence="13">
        <text>D-ribose + ATP = D-ribose 5-phosphate + ADP + H(+)</text>
        <dbReference type="Rhea" id="RHEA:13697"/>
        <dbReference type="ChEBI" id="CHEBI:15378"/>
        <dbReference type="ChEBI" id="CHEBI:30616"/>
        <dbReference type="ChEBI" id="CHEBI:47013"/>
        <dbReference type="ChEBI" id="CHEBI:78346"/>
        <dbReference type="ChEBI" id="CHEBI:456216"/>
        <dbReference type="EC" id="2.7.1.15"/>
    </reaction>
</comment>
<evidence type="ECO:0000256" key="12">
    <source>
        <dbReference type="ARBA" id="ARBA00023277"/>
    </source>
</evidence>
<comment type="similarity">
    <text evidence="13">Belongs to the carbohydrate kinase PfkB family. Ribokinase subfamily.</text>
</comment>
<dbReference type="SUPFAM" id="SSF53613">
    <property type="entry name" value="Ribokinase-like"/>
    <property type="match status" value="1"/>
</dbReference>
<name>A0A951PQ44_9CYAN</name>
<dbReference type="HAMAP" id="MF_01987">
    <property type="entry name" value="Ribokinase"/>
    <property type="match status" value="1"/>
</dbReference>
<gene>
    <name evidence="13 15" type="primary">rbsK</name>
    <name evidence="15" type="ORF">KME25_24675</name>
</gene>
<dbReference type="InterPro" id="IPR002173">
    <property type="entry name" value="Carboh/pur_kinase_PfkB_CS"/>
</dbReference>
<feature type="binding site" evidence="13">
    <location>
        <begin position="252"/>
        <end position="253"/>
    </location>
    <ligand>
        <name>ATP</name>
        <dbReference type="ChEBI" id="CHEBI:30616"/>
    </ligand>
</feature>
<dbReference type="GO" id="GO:0005524">
    <property type="term" value="F:ATP binding"/>
    <property type="evidence" value="ECO:0007669"/>
    <property type="project" value="UniProtKB-UniRule"/>
</dbReference>
<feature type="binding site" evidence="13">
    <location>
        <position position="185"/>
    </location>
    <ligand>
        <name>ATP</name>
        <dbReference type="ChEBI" id="CHEBI:30616"/>
    </ligand>
</feature>
<dbReference type="EC" id="2.7.1.15" evidence="2 13"/>